<feature type="compositionally biased region" description="Basic and acidic residues" evidence="1">
    <location>
        <begin position="110"/>
        <end position="127"/>
    </location>
</feature>
<dbReference type="EMBL" id="VSSQ01004256">
    <property type="protein sequence ID" value="MPM24407.1"/>
    <property type="molecule type" value="Genomic_DNA"/>
</dbReference>
<organism evidence="2">
    <name type="scientific">bioreactor metagenome</name>
    <dbReference type="NCBI Taxonomy" id="1076179"/>
    <lineage>
        <taxon>unclassified sequences</taxon>
        <taxon>metagenomes</taxon>
        <taxon>ecological metagenomes</taxon>
    </lineage>
</organism>
<proteinExistence type="predicted"/>
<feature type="compositionally biased region" description="Acidic residues" evidence="1">
    <location>
        <begin position="40"/>
        <end position="50"/>
    </location>
</feature>
<protein>
    <submittedName>
        <fullName evidence="2">Uncharacterized protein</fullName>
    </submittedName>
</protein>
<feature type="compositionally biased region" description="Basic and acidic residues" evidence="1">
    <location>
        <begin position="60"/>
        <end position="95"/>
    </location>
</feature>
<accession>A0A644Y8A9</accession>
<evidence type="ECO:0000313" key="2">
    <source>
        <dbReference type="EMBL" id="MPM24407.1"/>
    </source>
</evidence>
<comment type="caution">
    <text evidence="2">The sequence shown here is derived from an EMBL/GenBank/DDBJ whole genome shotgun (WGS) entry which is preliminary data.</text>
</comment>
<sequence>MPGVRAGQPDGVEQGDQEDLPGGALGLGGGADQQVGQPEVEQDPDGEDADRDAPRAAFDPGREGRPQPEHGDQQGQRDRQVDRRHHPPVDVGERDRRHRAVLQGEDEAGDVGRHPDHLEDGDHHQREAFALADRGGEQTQADDRDE</sequence>
<name>A0A644Y8A9_9ZZZZ</name>
<dbReference type="AlphaFoldDB" id="A0A644Y8A9"/>
<evidence type="ECO:0000256" key="1">
    <source>
        <dbReference type="SAM" id="MobiDB-lite"/>
    </source>
</evidence>
<feature type="region of interest" description="Disordered" evidence="1">
    <location>
        <begin position="1"/>
        <end position="146"/>
    </location>
</feature>
<gene>
    <name evidence="2" type="ORF">SDC9_70889</name>
</gene>
<reference evidence="2" key="1">
    <citation type="submission" date="2019-08" db="EMBL/GenBank/DDBJ databases">
        <authorList>
            <person name="Kucharzyk K."/>
            <person name="Murdoch R.W."/>
            <person name="Higgins S."/>
            <person name="Loffler F."/>
        </authorList>
    </citation>
    <scope>NUCLEOTIDE SEQUENCE</scope>
</reference>